<dbReference type="Gene3D" id="3.90.550.10">
    <property type="entry name" value="Spore Coat Polysaccharide Biosynthesis Protein SpsA, Chain A"/>
    <property type="match status" value="1"/>
</dbReference>
<dbReference type="eggNOG" id="COG0746">
    <property type="taxonomic scope" value="Bacteria"/>
</dbReference>
<proteinExistence type="predicted"/>
<protein>
    <submittedName>
        <fullName evidence="3">Molybdopterin-guanine dinucleotide biosynthesis protein A</fullName>
    </submittedName>
</protein>
<evidence type="ECO:0000259" key="2">
    <source>
        <dbReference type="Pfam" id="PF12804"/>
    </source>
</evidence>
<accession>A0A1I7KK31</accession>
<dbReference type="STRING" id="392015.SAMN05421543_11686"/>
<dbReference type="SUPFAM" id="SSF53448">
    <property type="entry name" value="Nucleotide-diphospho-sugar transferases"/>
    <property type="match status" value="1"/>
</dbReference>
<dbReference type="PANTHER" id="PTHR19136">
    <property type="entry name" value="MOLYBDENUM COFACTOR GUANYLYLTRANSFERASE"/>
    <property type="match status" value="1"/>
</dbReference>
<dbReference type="EMBL" id="FPBV01000016">
    <property type="protein sequence ID" value="SFU97818.1"/>
    <property type="molecule type" value="Genomic_DNA"/>
</dbReference>
<gene>
    <name evidence="3" type="ORF">SAMN05421543_11686</name>
</gene>
<dbReference type="Pfam" id="PF12804">
    <property type="entry name" value="NTP_transf_3"/>
    <property type="match status" value="1"/>
</dbReference>
<sequence length="203" mass="21250">MRVWALILAGGASRRMRRDKLTLPRVRGGEASVIDHVLAVAAACAERVTVAAPPGGVSFPVPNGVTVVCDPAWYQGPLAALANAWPNALAADALLVLAGDLPGIDPAVPAALASRLAAAPEVDAAVVVRDGVPQPLLALYRERAGAVFRQAAAAGERRLLPVLARMAVRPVDADALGWPVWWTKPVHTPADYEAWLRQTEGSA</sequence>
<evidence type="ECO:0000313" key="4">
    <source>
        <dbReference type="Proteomes" id="UP000183508"/>
    </source>
</evidence>
<dbReference type="AlphaFoldDB" id="A0A1I7KK31"/>
<dbReference type="InterPro" id="IPR029044">
    <property type="entry name" value="Nucleotide-diphossugar_trans"/>
</dbReference>
<keyword evidence="1" id="KW-0808">Transferase</keyword>
<dbReference type="PANTHER" id="PTHR19136:SF81">
    <property type="entry name" value="MOLYBDENUM COFACTOR GUANYLYLTRANSFERASE"/>
    <property type="match status" value="1"/>
</dbReference>
<evidence type="ECO:0000256" key="1">
    <source>
        <dbReference type="ARBA" id="ARBA00022679"/>
    </source>
</evidence>
<organism evidence="3 4">
    <name type="scientific">Alicyclobacillus macrosporangiidus</name>
    <dbReference type="NCBI Taxonomy" id="392015"/>
    <lineage>
        <taxon>Bacteria</taxon>
        <taxon>Bacillati</taxon>
        <taxon>Bacillota</taxon>
        <taxon>Bacilli</taxon>
        <taxon>Bacillales</taxon>
        <taxon>Alicyclobacillaceae</taxon>
        <taxon>Alicyclobacillus</taxon>
    </lineage>
</organism>
<dbReference type="OrthoDB" id="9788394at2"/>
<reference evidence="4" key="1">
    <citation type="submission" date="2016-10" db="EMBL/GenBank/DDBJ databases">
        <authorList>
            <person name="Varghese N."/>
        </authorList>
    </citation>
    <scope>NUCLEOTIDE SEQUENCE [LARGE SCALE GENOMIC DNA]</scope>
    <source>
        <strain evidence="4">DSM 17980</strain>
    </source>
</reference>
<dbReference type="Proteomes" id="UP000183508">
    <property type="component" value="Unassembled WGS sequence"/>
</dbReference>
<dbReference type="GO" id="GO:0016779">
    <property type="term" value="F:nucleotidyltransferase activity"/>
    <property type="evidence" value="ECO:0007669"/>
    <property type="project" value="TreeGrafter"/>
</dbReference>
<feature type="domain" description="MobA-like NTP transferase" evidence="2">
    <location>
        <begin position="5"/>
        <end position="160"/>
    </location>
</feature>
<keyword evidence="4" id="KW-1185">Reference proteome</keyword>
<evidence type="ECO:0000313" key="3">
    <source>
        <dbReference type="EMBL" id="SFU97818.1"/>
    </source>
</evidence>
<dbReference type="RefSeq" id="WP_083430502.1">
    <property type="nucleotide sequence ID" value="NZ_FPBV01000016.1"/>
</dbReference>
<name>A0A1I7KK31_9BACL</name>
<dbReference type="InterPro" id="IPR025877">
    <property type="entry name" value="MobA-like_NTP_Trfase"/>
</dbReference>